<dbReference type="InterPro" id="IPR036875">
    <property type="entry name" value="Znf_CCHC_sf"/>
</dbReference>
<organism evidence="4 5">
    <name type="scientific">Tanacetum coccineum</name>
    <dbReference type="NCBI Taxonomy" id="301880"/>
    <lineage>
        <taxon>Eukaryota</taxon>
        <taxon>Viridiplantae</taxon>
        <taxon>Streptophyta</taxon>
        <taxon>Embryophyta</taxon>
        <taxon>Tracheophyta</taxon>
        <taxon>Spermatophyta</taxon>
        <taxon>Magnoliopsida</taxon>
        <taxon>eudicotyledons</taxon>
        <taxon>Gunneridae</taxon>
        <taxon>Pentapetalae</taxon>
        <taxon>asterids</taxon>
        <taxon>campanulids</taxon>
        <taxon>Asterales</taxon>
        <taxon>Asteraceae</taxon>
        <taxon>Asteroideae</taxon>
        <taxon>Anthemideae</taxon>
        <taxon>Anthemidinae</taxon>
        <taxon>Tanacetum</taxon>
    </lineage>
</organism>
<evidence type="ECO:0000256" key="2">
    <source>
        <dbReference type="SAM" id="Coils"/>
    </source>
</evidence>
<evidence type="ECO:0000313" key="5">
    <source>
        <dbReference type="Proteomes" id="UP001151760"/>
    </source>
</evidence>
<dbReference type="SMART" id="SM00343">
    <property type="entry name" value="ZnF_C2HC"/>
    <property type="match status" value="1"/>
</dbReference>
<accession>A0ABQ5CR80</accession>
<dbReference type="Proteomes" id="UP001151760">
    <property type="component" value="Unassembled WGS sequence"/>
</dbReference>
<reference evidence="4" key="1">
    <citation type="journal article" date="2022" name="Int. J. Mol. Sci.">
        <title>Draft Genome of Tanacetum Coccineum: Genomic Comparison of Closely Related Tanacetum-Family Plants.</title>
        <authorList>
            <person name="Yamashiro T."/>
            <person name="Shiraishi A."/>
            <person name="Nakayama K."/>
            <person name="Satake H."/>
        </authorList>
    </citation>
    <scope>NUCLEOTIDE SEQUENCE</scope>
</reference>
<dbReference type="PROSITE" id="PS50158">
    <property type="entry name" value="ZF_CCHC"/>
    <property type="match status" value="1"/>
</dbReference>
<keyword evidence="1" id="KW-0863">Zinc-finger</keyword>
<dbReference type="EMBL" id="BQNB010014504">
    <property type="protein sequence ID" value="GJT28977.1"/>
    <property type="molecule type" value="Genomic_DNA"/>
</dbReference>
<proteinExistence type="predicted"/>
<feature type="domain" description="CCHC-type" evidence="3">
    <location>
        <begin position="148"/>
        <end position="161"/>
    </location>
</feature>
<gene>
    <name evidence="4" type="ORF">Tco_0909252</name>
</gene>
<feature type="coiled-coil region" evidence="2">
    <location>
        <begin position="316"/>
        <end position="377"/>
    </location>
</feature>
<keyword evidence="1" id="KW-0862">Zinc</keyword>
<reference evidence="4" key="2">
    <citation type="submission" date="2022-01" db="EMBL/GenBank/DDBJ databases">
        <authorList>
            <person name="Yamashiro T."/>
            <person name="Shiraishi A."/>
            <person name="Satake H."/>
            <person name="Nakayama K."/>
        </authorList>
    </citation>
    <scope>NUCLEOTIDE SEQUENCE</scope>
</reference>
<protein>
    <submittedName>
        <fullName evidence="4">Integrase, catalytic region, zinc finger, CCHC-type containing protein</fullName>
    </submittedName>
</protein>
<keyword evidence="1" id="KW-0479">Metal-binding</keyword>
<name>A0ABQ5CR80_9ASTR</name>
<comment type="caution">
    <text evidence="4">The sequence shown here is derived from an EMBL/GenBank/DDBJ whole genome shotgun (WGS) entry which is preliminary data.</text>
</comment>
<evidence type="ECO:0000256" key="1">
    <source>
        <dbReference type="PROSITE-ProRule" id="PRU00047"/>
    </source>
</evidence>
<sequence>MTTLADKAILSGADNRPPMLEKNMYDSCKSRMEPYMLNRQNGRMILESVESGRLIWPLIMEMGSYKGQNDNILSYSAYKRQLPADYDFKATNFIIHKDYHLRGVYALCKLYDEFDKFAYKKGESLRTSRTYTPGASGNNSEKQRTVICYNCKGEGHMSKQCNKPKRKLDDTWFKDKVLLVQAQASGQILHEEELAFLVDLGIPEGQATQTVITHNVAYQADDLYAYDFDCDELNTAKVAIMANLSHYGSDALSEVHNHDNVNNDMTNQVVHAMPSSEQSNVVNHSETEITSDSNIIPYSQYLIESQQTNLENKSVNDTLTAELERYKEQVKVLKEGQNVDLKSQDNVSDSCAQSVEIDHLKQTLSEHLKEKESLLQTVTLLKNDFKKEESKNLDGEIALEKQIKHLDNIIFKRAICNKLFPHVDDKPPVFL</sequence>
<keyword evidence="5" id="KW-1185">Reference proteome</keyword>
<dbReference type="SUPFAM" id="SSF57756">
    <property type="entry name" value="Retrovirus zinc finger-like domains"/>
    <property type="match status" value="1"/>
</dbReference>
<evidence type="ECO:0000313" key="4">
    <source>
        <dbReference type="EMBL" id="GJT28977.1"/>
    </source>
</evidence>
<evidence type="ECO:0000259" key="3">
    <source>
        <dbReference type="PROSITE" id="PS50158"/>
    </source>
</evidence>
<dbReference type="Pfam" id="PF00098">
    <property type="entry name" value="zf-CCHC"/>
    <property type="match status" value="1"/>
</dbReference>
<keyword evidence="2" id="KW-0175">Coiled coil</keyword>
<dbReference type="Gene3D" id="4.10.60.10">
    <property type="entry name" value="Zinc finger, CCHC-type"/>
    <property type="match status" value="1"/>
</dbReference>
<dbReference type="InterPro" id="IPR001878">
    <property type="entry name" value="Znf_CCHC"/>
</dbReference>